<reference evidence="1" key="1">
    <citation type="journal article" date="2021" name="Proc. Natl. Acad. Sci. U.S.A.">
        <title>A Catalog of Tens of Thousands of Viruses from Human Metagenomes Reveals Hidden Associations with Chronic Diseases.</title>
        <authorList>
            <person name="Tisza M.J."/>
            <person name="Buck C.B."/>
        </authorList>
    </citation>
    <scope>NUCLEOTIDE SEQUENCE</scope>
    <source>
        <strain evidence="1">CtGMq5</strain>
    </source>
</reference>
<name>A0A8S5NMG7_9CAUD</name>
<evidence type="ECO:0000313" key="1">
    <source>
        <dbReference type="EMBL" id="DAD95918.1"/>
    </source>
</evidence>
<dbReference type="EMBL" id="BK015206">
    <property type="protein sequence ID" value="DAD95918.1"/>
    <property type="molecule type" value="Genomic_DNA"/>
</dbReference>
<dbReference type="Gene3D" id="1.10.10.10">
    <property type="entry name" value="Winged helix-like DNA-binding domain superfamily/Winged helix DNA-binding domain"/>
    <property type="match status" value="1"/>
</dbReference>
<proteinExistence type="predicted"/>
<sequence>MTVKELSQLYHLNREIEAYQRHLAELEWSAVPGSPVISDMPTGSHSNNSKVEELAAEITDLKAIIAAKQIQCIHERQRLERYIATIPDSLTRSIFELRFANGLPWRQVAASLGGGNTTDGVKKRCYRYLDHE</sequence>
<dbReference type="InterPro" id="IPR036388">
    <property type="entry name" value="WH-like_DNA-bd_sf"/>
</dbReference>
<protein>
    <submittedName>
        <fullName evidence="1">Uncharacterized protein</fullName>
    </submittedName>
</protein>
<accession>A0A8S5NMG7</accession>
<organism evidence="1">
    <name type="scientific">Siphoviridae sp. ctGMq5</name>
    <dbReference type="NCBI Taxonomy" id="2826220"/>
    <lineage>
        <taxon>Viruses</taxon>
        <taxon>Duplodnaviria</taxon>
        <taxon>Heunggongvirae</taxon>
        <taxon>Uroviricota</taxon>
        <taxon>Caudoviricetes</taxon>
    </lineage>
</organism>